<comment type="caution">
    <text evidence="1">The sequence shown here is derived from an EMBL/GenBank/DDBJ whole genome shotgun (WGS) entry which is preliminary data.</text>
</comment>
<reference evidence="1" key="1">
    <citation type="submission" date="2022-06" db="EMBL/GenBank/DDBJ databases">
        <title>Fusarium solani species complex genomes reveal bases of compartmentalisation and animal pathogenesis.</title>
        <authorList>
            <person name="Tsai I.J."/>
        </authorList>
    </citation>
    <scope>NUCLEOTIDE SEQUENCE</scope>
    <source>
        <strain evidence="1">Fu6.1</strain>
    </source>
</reference>
<organism evidence="1 2">
    <name type="scientific">Fusarium keratoplasticum</name>
    <dbReference type="NCBI Taxonomy" id="1328300"/>
    <lineage>
        <taxon>Eukaryota</taxon>
        <taxon>Fungi</taxon>
        <taxon>Dikarya</taxon>
        <taxon>Ascomycota</taxon>
        <taxon>Pezizomycotina</taxon>
        <taxon>Sordariomycetes</taxon>
        <taxon>Hypocreomycetidae</taxon>
        <taxon>Hypocreales</taxon>
        <taxon>Nectriaceae</taxon>
        <taxon>Fusarium</taxon>
        <taxon>Fusarium solani species complex</taxon>
    </lineage>
</organism>
<keyword evidence="2" id="KW-1185">Reference proteome</keyword>
<accession>A0ACC0QI55</accession>
<name>A0ACC0QI55_9HYPO</name>
<dbReference type="EMBL" id="CM046512">
    <property type="protein sequence ID" value="KAI8654493.1"/>
    <property type="molecule type" value="Genomic_DNA"/>
</dbReference>
<gene>
    <name evidence="1" type="ORF">NCS57_01194900</name>
</gene>
<dbReference type="Proteomes" id="UP001065298">
    <property type="component" value="Chromosome 10"/>
</dbReference>
<evidence type="ECO:0000313" key="1">
    <source>
        <dbReference type="EMBL" id="KAI8654493.1"/>
    </source>
</evidence>
<evidence type="ECO:0000313" key="2">
    <source>
        <dbReference type="Proteomes" id="UP001065298"/>
    </source>
</evidence>
<sequence length="1001" mass="110704">MSQPSKRIEMLSGQLSNESPVAALLRQTNNDVVFTLAIRTALTKSRKGYLKDTQLEGLLVPLLQEVLGKSGLDPKLVEEIVPGNVLHKDAPFVMRAAGIAAGFPATTAMSTVSRWCSSGLLAVEAVAQKVASGSIDIGIAIGAESMSTNPDTGPPSFPPGFMAQPVIKDLTEPMPWTAENVARDFGITRERQDEYAAASVNKAEAAQKAGFTADEIVPILTAWKDPKTGELHQVVVERDDGIRLGTTKESLSKIRSAFPQWPPATTTGGNASQITDGAAAVLVMRREIAERLRQPILGKYVQSTVVGLDPRIMGIGPAHAIPKLLSKVGITKDDVDIFEINEAFASMLVYCTDTLSIDPSRLNPRGGAMGGWDRDTSHSWHYPRQDQHPLATTLPFSAYLFLKVSNLHKLPPENINFLELKKCLRVPSRPYLDEFLQQYFRYVHPFLPLVDETAFWEMYHNAEVGPQFPLIVLQAMLFAACSFVSPGTLEELGYASVRSARRALYEQAKWLYTFETEDSKLSIAQAALLLSYWTPSFEEAAVSKPNTAWLRIAIENARSIQAHSCGSRPAVKMSRKATDQLPLKRLWGCCIVRDYLRHEINGSRVYDPRTKRQLITTFLNFAEMCMYLVDISVLLFPYDGGLPGQTKQHARFESIISILACKMTLGRWHRNIKRAEDAQREYDLVIDGKHTIHPSQTLFTNLLHIYYFSAKIALANRQMLMSLDTEAVKPQDVLGCRQEVQEATTAIGNCLKALTERQLARFLPVSVVLCIALPYALQTVGYEKQHEQVNSSGQVFTHAMETYDPLYEGVEGLTKTIQLIIGEKSLVELMGADPQTIAIPASDRVESMAFPHACYMRLVLTMDIRLSTGRLPEEQDLPSTLREHLANNAGCPGTVITTPSALPHMDGASVFEADLEAFEGPCDVVNTEFGLQTDLVQLPGDLHAFEGDIAIDDFMAFGKALAVGKEEEMDTSLWEFTKTFPDLRGQGCPSPEQFFFNNLGN</sequence>
<protein>
    <submittedName>
        <fullName evidence="1">Acetyl-CoA C-acetyltransferase</fullName>
    </submittedName>
</protein>
<proteinExistence type="predicted"/>